<dbReference type="Pfam" id="PF01311">
    <property type="entry name" value="Bac_export_1"/>
    <property type="match status" value="1"/>
</dbReference>
<organism evidence="11 12">
    <name type="scientific">Uliginosibacterium paludis</name>
    <dbReference type="NCBI Taxonomy" id="1615952"/>
    <lineage>
        <taxon>Bacteria</taxon>
        <taxon>Pseudomonadati</taxon>
        <taxon>Pseudomonadota</taxon>
        <taxon>Betaproteobacteria</taxon>
        <taxon>Rhodocyclales</taxon>
        <taxon>Zoogloeaceae</taxon>
        <taxon>Uliginosibacterium</taxon>
    </lineage>
</organism>
<keyword evidence="5 10" id="KW-0812">Transmembrane</keyword>
<feature type="transmembrane region" description="Helical" evidence="10">
    <location>
        <begin position="45"/>
        <end position="64"/>
    </location>
</feature>
<keyword evidence="11" id="KW-0966">Cell projection</keyword>
<comment type="similarity">
    <text evidence="2 10">Belongs to the FliR/MopE/SpaR family.</text>
</comment>
<gene>
    <name evidence="11" type="primary">fliR</name>
    <name evidence="11" type="ORF">ABVT11_01950</name>
</gene>
<dbReference type="InterPro" id="IPR002010">
    <property type="entry name" value="T3SS_IM_R"/>
</dbReference>
<evidence type="ECO:0000256" key="5">
    <source>
        <dbReference type="ARBA" id="ARBA00022692"/>
    </source>
</evidence>
<evidence type="ECO:0000256" key="2">
    <source>
        <dbReference type="ARBA" id="ARBA00009772"/>
    </source>
</evidence>
<keyword evidence="8 10" id="KW-0975">Bacterial flagellum</keyword>
<feature type="transmembrane region" description="Helical" evidence="10">
    <location>
        <begin position="70"/>
        <end position="88"/>
    </location>
</feature>
<keyword evidence="6 10" id="KW-1133">Transmembrane helix</keyword>
<comment type="caution">
    <text evidence="11">The sequence shown here is derived from an EMBL/GenBank/DDBJ whole genome shotgun (WGS) entry which is preliminary data.</text>
</comment>
<evidence type="ECO:0000256" key="6">
    <source>
        <dbReference type="ARBA" id="ARBA00022989"/>
    </source>
</evidence>
<feature type="transmembrane region" description="Helical" evidence="10">
    <location>
        <begin position="173"/>
        <end position="202"/>
    </location>
</feature>
<evidence type="ECO:0000256" key="3">
    <source>
        <dbReference type="ARBA" id="ARBA00021717"/>
    </source>
</evidence>
<evidence type="ECO:0000256" key="7">
    <source>
        <dbReference type="ARBA" id="ARBA00023136"/>
    </source>
</evidence>
<feature type="transmembrane region" description="Helical" evidence="10">
    <location>
        <begin position="12"/>
        <end position="33"/>
    </location>
</feature>
<sequence length="262" mass="27599">MITLTSAQIDALLVSWFFPLARILGMVSTAPVFNSRAVPMRIRLTVGLVLVMAIAPALPAAPAIQPGTWQGIALFVQQIVIGLSIGLAMRIVMAAFDIAGEIIGLQMGLSFATFFDPDTSAQTAVLGELLGLLATLVFLALNGHLLMIDVLVRSFEIAPIGGVHFTTKPWAALLQLSTLVFASGLLIALPMIAALLITNIALAVLTRAAPQLNIFAVGFPVTSTVGLLLLIVSLEAFAPAVQHVLDRGFDITAQFIRALPGI</sequence>
<evidence type="ECO:0000256" key="9">
    <source>
        <dbReference type="NCBIfam" id="TIGR01400"/>
    </source>
</evidence>
<evidence type="ECO:0000256" key="10">
    <source>
        <dbReference type="RuleBase" id="RU362071"/>
    </source>
</evidence>
<dbReference type="RefSeq" id="WP_345926810.1">
    <property type="nucleotide sequence ID" value="NZ_JBDIVF010000003.1"/>
</dbReference>
<reference evidence="11 12" key="1">
    <citation type="submission" date="2024-07" db="EMBL/GenBank/DDBJ databases">
        <title>Uliginosibacterium paludis KCTC:42655.</title>
        <authorList>
            <person name="Kim M.K."/>
        </authorList>
    </citation>
    <scope>NUCLEOTIDE SEQUENCE [LARGE SCALE GENOMIC DNA]</scope>
    <source>
        <strain evidence="11 12">KCTC 42655</strain>
    </source>
</reference>
<dbReference type="InterPro" id="IPR006303">
    <property type="entry name" value="FliR"/>
</dbReference>
<proteinExistence type="inferred from homology"/>
<feature type="transmembrane region" description="Helical" evidence="10">
    <location>
        <begin position="130"/>
        <end position="152"/>
    </location>
</feature>
<dbReference type="PANTHER" id="PTHR30065:SF8">
    <property type="entry name" value="FLAGELLAR BIOSYNTHETIC PROTEIN FLIR"/>
    <property type="match status" value="1"/>
</dbReference>
<keyword evidence="11" id="KW-0969">Cilium</keyword>
<evidence type="ECO:0000313" key="12">
    <source>
        <dbReference type="Proteomes" id="UP001548590"/>
    </source>
</evidence>
<evidence type="ECO:0000256" key="1">
    <source>
        <dbReference type="ARBA" id="ARBA00002578"/>
    </source>
</evidence>
<evidence type="ECO:0000313" key="11">
    <source>
        <dbReference type="EMBL" id="MET1488574.1"/>
    </source>
</evidence>
<dbReference type="PRINTS" id="PR00953">
    <property type="entry name" value="TYPE3IMRPROT"/>
</dbReference>
<keyword evidence="11" id="KW-0282">Flagellum</keyword>
<evidence type="ECO:0000256" key="8">
    <source>
        <dbReference type="ARBA" id="ARBA00023143"/>
    </source>
</evidence>
<dbReference type="PANTHER" id="PTHR30065">
    <property type="entry name" value="FLAGELLAR BIOSYNTHETIC PROTEIN FLIR"/>
    <property type="match status" value="1"/>
</dbReference>
<dbReference type="NCBIfam" id="TIGR01400">
    <property type="entry name" value="fliR"/>
    <property type="match status" value="1"/>
</dbReference>
<comment type="subcellular location">
    <subcellularLocation>
        <location evidence="10">Cell membrane</location>
        <topology evidence="10">Multi-pass membrane protein</topology>
    </subcellularLocation>
    <subcellularLocation>
        <location evidence="10">Bacterial flagellum basal body</location>
    </subcellularLocation>
</comment>
<accession>A0ABV2CKZ3</accession>
<keyword evidence="7 10" id="KW-0472">Membrane</keyword>
<feature type="transmembrane region" description="Helical" evidence="10">
    <location>
        <begin position="214"/>
        <end position="237"/>
    </location>
</feature>
<comment type="function">
    <text evidence="1 10">Role in flagellar biosynthesis.</text>
</comment>
<dbReference type="EMBL" id="JBEWLZ010000001">
    <property type="protein sequence ID" value="MET1488574.1"/>
    <property type="molecule type" value="Genomic_DNA"/>
</dbReference>
<protein>
    <recommendedName>
        <fullName evidence="3 9">Flagellar biosynthetic protein FliR</fullName>
    </recommendedName>
</protein>
<evidence type="ECO:0000256" key="4">
    <source>
        <dbReference type="ARBA" id="ARBA00022475"/>
    </source>
</evidence>
<name>A0ABV2CKZ3_9RHOO</name>
<keyword evidence="12" id="KW-1185">Reference proteome</keyword>
<dbReference type="Proteomes" id="UP001548590">
    <property type="component" value="Unassembled WGS sequence"/>
</dbReference>
<keyword evidence="4 10" id="KW-1003">Cell membrane</keyword>